<organism evidence="1 2">
    <name type="scientific">Diaporthe eres</name>
    <name type="common">Phomopsis oblonga</name>
    <dbReference type="NCBI Taxonomy" id="83184"/>
    <lineage>
        <taxon>Eukaryota</taxon>
        <taxon>Fungi</taxon>
        <taxon>Dikarya</taxon>
        <taxon>Ascomycota</taxon>
        <taxon>Pezizomycotina</taxon>
        <taxon>Sordariomycetes</taxon>
        <taxon>Sordariomycetidae</taxon>
        <taxon>Diaporthales</taxon>
        <taxon>Diaporthaceae</taxon>
        <taxon>Diaporthe</taxon>
        <taxon>Diaporthe eres species complex</taxon>
    </lineage>
</organism>
<dbReference type="Proteomes" id="UP001430848">
    <property type="component" value="Unassembled WGS sequence"/>
</dbReference>
<proteinExistence type="predicted"/>
<evidence type="ECO:0000313" key="1">
    <source>
        <dbReference type="EMBL" id="KAK7722855.1"/>
    </source>
</evidence>
<protein>
    <submittedName>
        <fullName evidence="1">Uncharacterized protein</fullName>
    </submittedName>
</protein>
<evidence type="ECO:0000313" key="2">
    <source>
        <dbReference type="Proteomes" id="UP001430848"/>
    </source>
</evidence>
<keyword evidence="2" id="KW-1185">Reference proteome</keyword>
<gene>
    <name evidence="1" type="ORF">SLS63_009129</name>
</gene>
<accession>A0ABR1P0P7</accession>
<name>A0ABR1P0P7_DIAER</name>
<sequence>MSATRRPYFVITGLPVDDETLQDLDVEQLFHMNPEEVRGQLEASKKSLKDNGFDFDLALVSPSRGYKLVLDKLDQAEHVDGVIFGYGIRGHPSPSIAIFMEELIDKVRYHPKNVRILFNWSITSSLDACQRAMKLEAEREKETVKSA</sequence>
<reference evidence="1 2" key="1">
    <citation type="submission" date="2024-02" db="EMBL/GenBank/DDBJ databases">
        <title>De novo assembly and annotation of 12 fungi associated with fruit tree decline syndrome in Ontario, Canada.</title>
        <authorList>
            <person name="Sulman M."/>
            <person name="Ellouze W."/>
            <person name="Ilyukhin E."/>
        </authorList>
    </citation>
    <scope>NUCLEOTIDE SEQUENCE [LARGE SCALE GENOMIC DNA]</scope>
    <source>
        <strain evidence="1 2">M169</strain>
    </source>
</reference>
<dbReference type="EMBL" id="JAKNSF020000064">
    <property type="protein sequence ID" value="KAK7722855.1"/>
    <property type="molecule type" value="Genomic_DNA"/>
</dbReference>
<comment type="caution">
    <text evidence="1">The sequence shown here is derived from an EMBL/GenBank/DDBJ whole genome shotgun (WGS) entry which is preliminary data.</text>
</comment>